<evidence type="ECO:0000313" key="4">
    <source>
        <dbReference type="EMBL" id="SZX66515.1"/>
    </source>
</evidence>
<dbReference type="EMBL" id="FNXT01000708">
    <property type="protein sequence ID" value="SZX66515.1"/>
    <property type="molecule type" value="Genomic_DNA"/>
</dbReference>
<protein>
    <submittedName>
        <fullName evidence="4">Uncharacterized protein</fullName>
    </submittedName>
</protein>
<proteinExistence type="predicted"/>
<comment type="subcellular location">
    <subcellularLocation>
        <location evidence="1">Cytoplasm</location>
        <location evidence="1">Cytoskeleton</location>
        <location evidence="1">Cilium axoneme</location>
    </subcellularLocation>
</comment>
<dbReference type="Proteomes" id="UP000256970">
    <property type="component" value="Unassembled WGS sequence"/>
</dbReference>
<evidence type="ECO:0000256" key="3">
    <source>
        <dbReference type="ARBA" id="ARBA00022737"/>
    </source>
</evidence>
<sequence>MKVSWRDHRILFQLDGSISALAWLQKNIVCMQTLRLDINFSLPGELLHDAMKGGRNLTHLSIESQYIEKLPPLPPKLKYLDVGYSTKLRSLPALPPTLRQLHCVGCDALQALPSSLSTTAVSLLDCSSCGQLKCPPQLPSSLVELKFSHRCNLLRWPALPEGLERLDLSYCNKLTALPELPASLSSLDCLHCYSLRKLPQLAHTGITDLNLEHCLLLEELPDMPDSLEQLNAQGLARVTRLPKLPTRSLRQLRISTTAISVLPGSLPRLEQLWCNVTPIQRLPLLPSCHELCVSGCVALQQLPEQLPASLTLLDCSECRALVRLPAKLPPKLGYLNVSYCTALKQLPQLPPALKTLNCEACSSLQQLPDLSKFRLKHIFAKGCVAVKNVRMGGCMLHLK</sequence>
<dbReference type="InterPro" id="IPR032675">
    <property type="entry name" value="LRR_dom_sf"/>
</dbReference>
<dbReference type="SUPFAM" id="SSF52058">
    <property type="entry name" value="L domain-like"/>
    <property type="match status" value="2"/>
</dbReference>
<name>A0A383VLV4_TETOB</name>
<gene>
    <name evidence="4" type="ORF">BQ4739_LOCUS6922</name>
</gene>
<dbReference type="AlphaFoldDB" id="A0A383VLV4"/>
<evidence type="ECO:0000313" key="5">
    <source>
        <dbReference type="Proteomes" id="UP000256970"/>
    </source>
</evidence>
<evidence type="ECO:0000256" key="2">
    <source>
        <dbReference type="ARBA" id="ARBA00022614"/>
    </source>
</evidence>
<organism evidence="4 5">
    <name type="scientific">Tetradesmus obliquus</name>
    <name type="common">Green alga</name>
    <name type="synonym">Acutodesmus obliquus</name>
    <dbReference type="NCBI Taxonomy" id="3088"/>
    <lineage>
        <taxon>Eukaryota</taxon>
        <taxon>Viridiplantae</taxon>
        <taxon>Chlorophyta</taxon>
        <taxon>core chlorophytes</taxon>
        <taxon>Chlorophyceae</taxon>
        <taxon>CS clade</taxon>
        <taxon>Sphaeropleales</taxon>
        <taxon>Scenedesmaceae</taxon>
        <taxon>Tetradesmus</taxon>
    </lineage>
</organism>
<dbReference type="PANTHER" id="PTHR47114">
    <property type="match status" value="1"/>
</dbReference>
<dbReference type="PANTHER" id="PTHR47114:SF2">
    <property type="entry name" value="OLIGODENDROCYTE-MYELIN GLYCOPROTEIN"/>
    <property type="match status" value="1"/>
</dbReference>
<keyword evidence="5" id="KW-1185">Reference proteome</keyword>
<dbReference type="InterPro" id="IPR051071">
    <property type="entry name" value="LRR-bact_E3_ubiq_ligases"/>
</dbReference>
<dbReference type="Gene3D" id="3.80.10.10">
    <property type="entry name" value="Ribonuclease Inhibitor"/>
    <property type="match status" value="3"/>
</dbReference>
<evidence type="ECO:0000256" key="1">
    <source>
        <dbReference type="ARBA" id="ARBA00004430"/>
    </source>
</evidence>
<dbReference type="SMART" id="SM00364">
    <property type="entry name" value="LRR_BAC"/>
    <property type="match status" value="5"/>
</dbReference>
<keyword evidence="3" id="KW-0677">Repeat</keyword>
<dbReference type="GO" id="GO:0005930">
    <property type="term" value="C:axoneme"/>
    <property type="evidence" value="ECO:0007669"/>
    <property type="project" value="UniProtKB-SubCell"/>
</dbReference>
<reference evidence="4 5" key="1">
    <citation type="submission" date="2016-10" db="EMBL/GenBank/DDBJ databases">
        <authorList>
            <person name="Cai Z."/>
        </authorList>
    </citation>
    <scope>NUCLEOTIDE SEQUENCE [LARGE SCALE GENOMIC DNA]</scope>
</reference>
<keyword evidence="2" id="KW-0433">Leucine-rich repeat</keyword>
<accession>A0A383VLV4</accession>